<evidence type="ECO:0000313" key="6">
    <source>
        <dbReference type="Proteomes" id="UP000318053"/>
    </source>
</evidence>
<keyword evidence="1 5" id="KW-0489">Methyltransferase</keyword>
<organism evidence="5 6">
    <name type="scientific">Allorhodopirellula solitaria</name>
    <dbReference type="NCBI Taxonomy" id="2527987"/>
    <lineage>
        <taxon>Bacteria</taxon>
        <taxon>Pseudomonadati</taxon>
        <taxon>Planctomycetota</taxon>
        <taxon>Planctomycetia</taxon>
        <taxon>Pirellulales</taxon>
        <taxon>Pirellulaceae</taxon>
        <taxon>Allorhodopirellula</taxon>
    </lineage>
</organism>
<keyword evidence="6" id="KW-1185">Reference proteome</keyword>
<dbReference type="EC" id="2.1.1.234" evidence="5"/>
<keyword evidence="3" id="KW-0949">S-adenosyl-L-methionine</keyword>
<dbReference type="Gene3D" id="3.40.50.150">
    <property type="entry name" value="Vaccinia Virus protein VP39"/>
    <property type="match status" value="1"/>
</dbReference>
<dbReference type="OrthoDB" id="9811589at2"/>
<dbReference type="AlphaFoldDB" id="A0A5C5YEQ7"/>
<keyword evidence="2 5" id="KW-0808">Transferase</keyword>
<name>A0A5C5YEQ7_9BACT</name>
<dbReference type="GO" id="GO:0032259">
    <property type="term" value="P:methylation"/>
    <property type="evidence" value="ECO:0007669"/>
    <property type="project" value="UniProtKB-KW"/>
</dbReference>
<dbReference type="PANTHER" id="PTHR43464:SF19">
    <property type="entry name" value="UBIQUINONE BIOSYNTHESIS O-METHYLTRANSFERASE, MITOCHONDRIAL"/>
    <property type="match status" value="1"/>
</dbReference>
<dbReference type="CDD" id="cd02440">
    <property type="entry name" value="AdoMet_MTases"/>
    <property type="match status" value="1"/>
</dbReference>
<accession>A0A5C5YEQ7</accession>
<protein>
    <submittedName>
        <fullName evidence="5">dTDP-3-amino-3,4, 6-trideoxy-alpha-D-glucopyranose</fullName>
        <ecNumber evidence="5">2.1.1.234</ecNumber>
    </submittedName>
</protein>
<dbReference type="RefSeq" id="WP_146390561.1">
    <property type="nucleotide sequence ID" value="NZ_SJPK01000003.1"/>
</dbReference>
<dbReference type="SUPFAM" id="SSF53335">
    <property type="entry name" value="S-adenosyl-L-methionine-dependent methyltransferases"/>
    <property type="match status" value="1"/>
</dbReference>
<dbReference type="Pfam" id="PF13649">
    <property type="entry name" value="Methyltransf_25"/>
    <property type="match status" value="1"/>
</dbReference>
<gene>
    <name evidence="5" type="primary">desVI</name>
    <name evidence="5" type="ORF">CA85_14220</name>
</gene>
<dbReference type="Proteomes" id="UP000318053">
    <property type="component" value="Unassembled WGS sequence"/>
</dbReference>
<evidence type="ECO:0000259" key="4">
    <source>
        <dbReference type="Pfam" id="PF13649"/>
    </source>
</evidence>
<dbReference type="PANTHER" id="PTHR43464">
    <property type="entry name" value="METHYLTRANSFERASE"/>
    <property type="match status" value="1"/>
</dbReference>
<proteinExistence type="predicted"/>
<evidence type="ECO:0000256" key="1">
    <source>
        <dbReference type="ARBA" id="ARBA00022603"/>
    </source>
</evidence>
<dbReference type="InterPro" id="IPR029063">
    <property type="entry name" value="SAM-dependent_MTases_sf"/>
</dbReference>
<sequence>MTEHFQAYSRYYDLLYQDKDYEAETEYVAELLGRFRPAVNTVLELGSGTGRHAELLAGRGPQVTGVERSATMLEIANRRAAAVEEEAAFAFHQGDVRTFRSDQQFDAVISLFHVASYQISNADIRNMFRTASHHLLAGGCFVFDVWFGPAVLAQQPEVRIKRLEDDTVCVLRIAEPSMNICANRVDVHYTMLVSDKATGTVEQFTECHPMRYYFPLELDLIAEQTGFEIVHREEWMTGHAPSEQTWGVTFVAQKNAWKGEL</sequence>
<dbReference type="InterPro" id="IPR041698">
    <property type="entry name" value="Methyltransf_25"/>
</dbReference>
<evidence type="ECO:0000313" key="5">
    <source>
        <dbReference type="EMBL" id="TWT72961.1"/>
    </source>
</evidence>
<evidence type="ECO:0000256" key="2">
    <source>
        <dbReference type="ARBA" id="ARBA00022679"/>
    </source>
</evidence>
<reference evidence="5 6" key="1">
    <citation type="submission" date="2019-02" db="EMBL/GenBank/DDBJ databases">
        <title>Deep-cultivation of Planctomycetes and their phenomic and genomic characterization uncovers novel biology.</title>
        <authorList>
            <person name="Wiegand S."/>
            <person name="Jogler M."/>
            <person name="Boedeker C."/>
            <person name="Pinto D."/>
            <person name="Vollmers J."/>
            <person name="Rivas-Marin E."/>
            <person name="Kohn T."/>
            <person name="Peeters S.H."/>
            <person name="Heuer A."/>
            <person name="Rast P."/>
            <person name="Oberbeckmann S."/>
            <person name="Bunk B."/>
            <person name="Jeske O."/>
            <person name="Meyerdierks A."/>
            <person name="Storesund J.E."/>
            <person name="Kallscheuer N."/>
            <person name="Luecker S."/>
            <person name="Lage O.M."/>
            <person name="Pohl T."/>
            <person name="Merkel B.J."/>
            <person name="Hornburger P."/>
            <person name="Mueller R.-W."/>
            <person name="Bruemmer F."/>
            <person name="Labrenz M."/>
            <person name="Spormann A.M."/>
            <person name="Op Den Camp H."/>
            <person name="Overmann J."/>
            <person name="Amann R."/>
            <person name="Jetten M.S.M."/>
            <person name="Mascher T."/>
            <person name="Medema M.H."/>
            <person name="Devos D.P."/>
            <person name="Kaster A.-K."/>
            <person name="Ovreas L."/>
            <person name="Rohde M."/>
            <person name="Galperin M.Y."/>
            <person name="Jogler C."/>
        </authorList>
    </citation>
    <scope>NUCLEOTIDE SEQUENCE [LARGE SCALE GENOMIC DNA]</scope>
    <source>
        <strain evidence="5 6">CA85</strain>
    </source>
</reference>
<feature type="domain" description="Methyltransferase" evidence="4">
    <location>
        <begin position="42"/>
        <end position="139"/>
    </location>
</feature>
<dbReference type="EMBL" id="SJPK01000003">
    <property type="protein sequence ID" value="TWT72961.1"/>
    <property type="molecule type" value="Genomic_DNA"/>
</dbReference>
<dbReference type="GO" id="GO:0008168">
    <property type="term" value="F:methyltransferase activity"/>
    <property type="evidence" value="ECO:0007669"/>
    <property type="project" value="UniProtKB-KW"/>
</dbReference>
<comment type="caution">
    <text evidence="5">The sequence shown here is derived from an EMBL/GenBank/DDBJ whole genome shotgun (WGS) entry which is preliminary data.</text>
</comment>
<evidence type="ECO:0000256" key="3">
    <source>
        <dbReference type="ARBA" id="ARBA00022691"/>
    </source>
</evidence>
<dbReference type="Gene3D" id="2.20.130.10">
    <property type="entry name" value="CAC2371-like domains"/>
    <property type="match status" value="1"/>
</dbReference>